<protein>
    <submittedName>
        <fullName evidence="3">Cry protein</fullName>
    </submittedName>
</protein>
<dbReference type="InterPro" id="IPR014729">
    <property type="entry name" value="Rossmann-like_a/b/a_fold"/>
</dbReference>
<feature type="non-terminal residue" evidence="3">
    <location>
        <position position="1"/>
    </location>
</feature>
<feature type="compositionally biased region" description="Basic residues" evidence="1">
    <location>
        <begin position="67"/>
        <end position="80"/>
    </location>
</feature>
<dbReference type="PROSITE" id="PS51645">
    <property type="entry name" value="PHR_CRY_ALPHA_BETA"/>
    <property type="match status" value="1"/>
</dbReference>
<dbReference type="SUPFAM" id="SSF53474">
    <property type="entry name" value="alpha/beta-Hydrolases"/>
    <property type="match status" value="1"/>
</dbReference>
<gene>
    <name evidence="3" type="primary">cry</name>
    <name evidence="3" type="ORF">SNAT2548_LOCUS34669</name>
</gene>
<dbReference type="EMBL" id="CAJNDS010002823">
    <property type="protein sequence ID" value="CAE7609926.1"/>
    <property type="molecule type" value="Genomic_DNA"/>
</dbReference>
<evidence type="ECO:0000313" key="4">
    <source>
        <dbReference type="Proteomes" id="UP000604046"/>
    </source>
</evidence>
<dbReference type="OrthoDB" id="408373at2759"/>
<dbReference type="PANTHER" id="PTHR47832">
    <property type="entry name" value="DNA PHOTOLYASE"/>
    <property type="match status" value="1"/>
</dbReference>
<feature type="region of interest" description="Disordered" evidence="1">
    <location>
        <begin position="16"/>
        <end position="41"/>
    </location>
</feature>
<dbReference type="Pfam" id="PF00875">
    <property type="entry name" value="DNA_photolyase"/>
    <property type="match status" value="1"/>
</dbReference>
<dbReference type="PANTHER" id="PTHR47832:SF1">
    <property type="entry name" value="DNA PHOTOLYASE"/>
    <property type="match status" value="1"/>
</dbReference>
<evidence type="ECO:0000313" key="3">
    <source>
        <dbReference type="EMBL" id="CAE7609926.1"/>
    </source>
</evidence>
<dbReference type="InterPro" id="IPR036155">
    <property type="entry name" value="Crypto/Photolyase_N_sf"/>
</dbReference>
<feature type="domain" description="Photolyase/cryptochrome alpha/beta" evidence="2">
    <location>
        <begin position="99"/>
        <end position="230"/>
    </location>
</feature>
<dbReference type="Pfam" id="PF12697">
    <property type="entry name" value="Abhydrolase_6"/>
    <property type="match status" value="1"/>
</dbReference>
<dbReference type="InterPro" id="IPR029058">
    <property type="entry name" value="AB_hydrolase_fold"/>
</dbReference>
<reference evidence="3" key="1">
    <citation type="submission" date="2021-02" db="EMBL/GenBank/DDBJ databases">
        <authorList>
            <person name="Dougan E. K."/>
            <person name="Rhodes N."/>
            <person name="Thang M."/>
            <person name="Chan C."/>
        </authorList>
    </citation>
    <scope>NUCLEOTIDE SEQUENCE</scope>
</reference>
<dbReference type="Gene3D" id="3.40.50.620">
    <property type="entry name" value="HUPs"/>
    <property type="match status" value="1"/>
</dbReference>
<dbReference type="Gene3D" id="3.40.50.1820">
    <property type="entry name" value="alpha/beta hydrolase"/>
    <property type="match status" value="1"/>
</dbReference>
<dbReference type="InterPro" id="IPR000073">
    <property type="entry name" value="AB_hydrolase_1"/>
</dbReference>
<evidence type="ECO:0000256" key="1">
    <source>
        <dbReference type="SAM" id="MobiDB-lite"/>
    </source>
</evidence>
<sequence length="600" mass="65510">MNPDLSMLAALRPHVSRLGRADDSKQRPGVQASDSAGHAPVRGIRPTYLKALAASCATLPTLSRCRRSAHRPRRSLRMARRAQNSGVLPEPELPRPSETALVWFRSGDLRVEDHPGLARAATAPKGVLCCYIFEAKEIARLSARRMKLLRAAVEDLRQQLKSRYGLLLHVCAARSGPEKVYELSKDVNASDVYVHEDPVDLHMESLQELQSLSRGNQGQLRVHPWHAPLRLGAGSLSSECRCYDEYASARETSPTEPWQAPAELEAPALEHSQPSWLLEGLPDDASLREVLRSDERMQNQAALRESVSYVLGLGGESASEAEALRLLSLFTAQGAEALAQDAFGAARDREEVAKSKEEWAFRRVAGGPDGYRGLIPGEVFSRVLSEMMLWLGCISLRTAAAALRAGAAEEDCREALEALEANEWHRLLALADLSDGKLFEHSDVRFFRWRGYLCRYIAPSCLPAADSAPPVLAIHGFAASCTQFAPLAAALAEGDTERPIPLYALDMIGFGHAEKPPLSITQYVWEQCVKDFLLSVVAAPAVLMGNSIGGYMAQSAAAFLGPSVCRGLILLNSAGPLLSMEDYQTLLRSSGGTVLERMRE</sequence>
<organism evidence="3 4">
    <name type="scientific">Symbiodinium natans</name>
    <dbReference type="NCBI Taxonomy" id="878477"/>
    <lineage>
        <taxon>Eukaryota</taxon>
        <taxon>Sar</taxon>
        <taxon>Alveolata</taxon>
        <taxon>Dinophyceae</taxon>
        <taxon>Suessiales</taxon>
        <taxon>Symbiodiniaceae</taxon>
        <taxon>Symbiodinium</taxon>
    </lineage>
</organism>
<dbReference type="InterPro" id="IPR006050">
    <property type="entry name" value="DNA_photolyase_N"/>
</dbReference>
<evidence type="ECO:0000259" key="2">
    <source>
        <dbReference type="PROSITE" id="PS51645"/>
    </source>
</evidence>
<comment type="caution">
    <text evidence="3">The sequence shown here is derived from an EMBL/GenBank/DDBJ whole genome shotgun (WGS) entry which is preliminary data.</text>
</comment>
<dbReference type="Proteomes" id="UP000604046">
    <property type="component" value="Unassembled WGS sequence"/>
</dbReference>
<accession>A0A812V204</accession>
<proteinExistence type="predicted"/>
<keyword evidence="4" id="KW-1185">Reference proteome</keyword>
<feature type="region of interest" description="Disordered" evidence="1">
    <location>
        <begin position="67"/>
        <end position="94"/>
    </location>
</feature>
<dbReference type="SUPFAM" id="SSF52425">
    <property type="entry name" value="Cryptochrome/photolyase, N-terminal domain"/>
    <property type="match status" value="1"/>
</dbReference>
<name>A0A812V204_9DINO</name>
<dbReference type="AlphaFoldDB" id="A0A812V204"/>